<keyword evidence="1" id="KW-0863">Zinc-finger</keyword>
<name>A0A7K3LRB3_9ACTN</name>
<dbReference type="Proteomes" id="UP000466307">
    <property type="component" value="Unassembled WGS sequence"/>
</dbReference>
<protein>
    <submittedName>
        <fullName evidence="4">SWIM zinc finger family protein</fullName>
    </submittedName>
</protein>
<dbReference type="RefSeq" id="WP_059038150.1">
    <property type="nucleotide sequence ID" value="NZ_JAADZU010000045.1"/>
</dbReference>
<dbReference type="Pfam" id="PF04434">
    <property type="entry name" value="SWIM"/>
    <property type="match status" value="1"/>
</dbReference>
<feature type="domain" description="SWIM-type" evidence="3">
    <location>
        <begin position="54"/>
        <end position="87"/>
    </location>
</feature>
<proteinExistence type="predicted"/>
<evidence type="ECO:0000313" key="4">
    <source>
        <dbReference type="EMBL" id="NDK90740.1"/>
    </source>
</evidence>
<keyword evidence="1" id="KW-0862">Zinc</keyword>
<feature type="region of interest" description="Disordered" evidence="2">
    <location>
        <begin position="115"/>
        <end position="135"/>
    </location>
</feature>
<comment type="caution">
    <text evidence="4">The sequence shown here is derived from an EMBL/GenBank/DDBJ whole genome shotgun (WGS) entry which is preliminary data.</text>
</comment>
<keyword evidence="5" id="KW-1185">Reference proteome</keyword>
<dbReference type="GO" id="GO:0008270">
    <property type="term" value="F:zinc ion binding"/>
    <property type="evidence" value="ECO:0007669"/>
    <property type="project" value="UniProtKB-KW"/>
</dbReference>
<gene>
    <name evidence="4" type="ORF">GYA93_14285</name>
</gene>
<evidence type="ECO:0000256" key="1">
    <source>
        <dbReference type="PROSITE-ProRule" id="PRU00325"/>
    </source>
</evidence>
<reference evidence="4 5" key="1">
    <citation type="submission" date="2020-01" db="EMBL/GenBank/DDBJ databases">
        <title>Investigation of new actinobacteria for the biodesulphurisation of diesel fuel.</title>
        <authorList>
            <person name="Athi Narayanan S.M."/>
        </authorList>
    </citation>
    <scope>NUCLEOTIDE SEQUENCE [LARGE SCALE GENOMIC DNA]</scope>
    <source>
        <strain evidence="4 5">213E</strain>
    </source>
</reference>
<evidence type="ECO:0000259" key="3">
    <source>
        <dbReference type="PROSITE" id="PS50966"/>
    </source>
</evidence>
<dbReference type="EMBL" id="JAADZU010000045">
    <property type="protein sequence ID" value="NDK90740.1"/>
    <property type="molecule type" value="Genomic_DNA"/>
</dbReference>
<organism evidence="4 5">
    <name type="scientific">Gordonia desulfuricans</name>
    <dbReference type="NCBI Taxonomy" id="89051"/>
    <lineage>
        <taxon>Bacteria</taxon>
        <taxon>Bacillati</taxon>
        <taxon>Actinomycetota</taxon>
        <taxon>Actinomycetes</taxon>
        <taxon>Mycobacteriales</taxon>
        <taxon>Gordoniaceae</taxon>
        <taxon>Gordonia</taxon>
    </lineage>
</organism>
<dbReference type="PROSITE" id="PS50966">
    <property type="entry name" value="ZF_SWIM"/>
    <property type="match status" value="1"/>
</dbReference>
<dbReference type="InterPro" id="IPR007527">
    <property type="entry name" value="Znf_SWIM"/>
</dbReference>
<keyword evidence="1" id="KW-0479">Metal-binding</keyword>
<accession>A0A7K3LRB3</accession>
<evidence type="ECO:0000256" key="2">
    <source>
        <dbReference type="SAM" id="MobiDB-lite"/>
    </source>
</evidence>
<sequence>MGDRWPTQQVLALAPDASSAAAGRKLGSPVPWSDTGATDRVVWGSCAGSGKKPYQAVVELSGPAYTCSCPSRKFPCKHVLGLLLLWSEGGVPDAGEPADHAAAWLAGRAARAAATPSAAAAPKDPERAAKNAAQRAERVTTGLDELRMWLGDQVGHGLAGLEADAYARFDAVAARLVDAQVPGMANRVRRLPAVLYAPDDATDSRADWPSRLLQEFGALWSLAAAHDRLPGLPDELAATVRRHIGYPVAKADVLARPAVVDDWLVLGRRDTEEDHLQARRTWLRGAHTGRFGLILDYAPAGGTLPARPPVGQVGHAALHFYPGAPGHRCLPADTDPAPAPDTPESAAQDAEIAEPATPEITGTDLATARRVRAAAVAGDPWMSGFPVIITGRLGTTADGLPALIDRTGDAVGLRDGEGLWPLLLAVTEGDEVQVFGELGARGLDPLTVHRAGVVTGL</sequence>
<dbReference type="AlphaFoldDB" id="A0A7K3LRB3"/>
<evidence type="ECO:0000313" key="5">
    <source>
        <dbReference type="Proteomes" id="UP000466307"/>
    </source>
</evidence>